<gene>
    <name evidence="6" type="ORF">EB796_000181</name>
</gene>
<dbReference type="Proteomes" id="UP000593567">
    <property type="component" value="Unassembled WGS sequence"/>
</dbReference>
<dbReference type="EC" id="1.4.3.4" evidence="3"/>
<evidence type="ECO:0000256" key="4">
    <source>
        <dbReference type="ARBA" id="ARBA00048448"/>
    </source>
</evidence>
<proteinExistence type="inferred from homology"/>
<keyword evidence="7" id="KW-1185">Reference proteome</keyword>
<comment type="caution">
    <text evidence="6">The sequence shown here is derived from an EMBL/GenBank/DDBJ whole genome shotgun (WGS) entry which is preliminary data.</text>
</comment>
<dbReference type="GO" id="GO:0097621">
    <property type="term" value="F:monoamine oxidase activity"/>
    <property type="evidence" value="ECO:0007669"/>
    <property type="project" value="UniProtKB-EC"/>
</dbReference>
<comment type="catalytic activity">
    <reaction evidence="4">
        <text>a secondary aliphatic amine + O2 + H2O = a primary amine + an aldehyde + H2O2</text>
        <dbReference type="Rhea" id="RHEA:26414"/>
        <dbReference type="ChEBI" id="CHEBI:15377"/>
        <dbReference type="ChEBI" id="CHEBI:15379"/>
        <dbReference type="ChEBI" id="CHEBI:16240"/>
        <dbReference type="ChEBI" id="CHEBI:17478"/>
        <dbReference type="ChEBI" id="CHEBI:58855"/>
        <dbReference type="ChEBI" id="CHEBI:65296"/>
        <dbReference type="EC" id="1.4.3.4"/>
    </reaction>
</comment>
<protein>
    <recommendedName>
        <fullName evidence="3">monoamine oxidase</fullName>
        <ecNumber evidence="3">1.4.3.4</ecNumber>
    </recommendedName>
</protein>
<evidence type="ECO:0000256" key="2">
    <source>
        <dbReference type="ARBA" id="ARBA00005995"/>
    </source>
</evidence>
<comment type="similarity">
    <text evidence="2">Belongs to the flavin monoamine oxidase family.</text>
</comment>
<evidence type="ECO:0000313" key="6">
    <source>
        <dbReference type="EMBL" id="KAF6041502.1"/>
    </source>
</evidence>
<dbReference type="AlphaFoldDB" id="A0A7J7KTI8"/>
<dbReference type="InterPro" id="IPR050703">
    <property type="entry name" value="Flavin_MAO"/>
</dbReference>
<dbReference type="EMBL" id="VXIV02000032">
    <property type="protein sequence ID" value="KAF6041502.1"/>
    <property type="molecule type" value="Genomic_DNA"/>
</dbReference>
<dbReference type="InterPro" id="IPR036188">
    <property type="entry name" value="FAD/NAD-bd_sf"/>
</dbReference>
<dbReference type="PANTHER" id="PTHR43563">
    <property type="entry name" value="AMINE OXIDASE"/>
    <property type="match status" value="1"/>
</dbReference>
<accession>A0A7J7KTI8</accession>
<evidence type="ECO:0000313" key="7">
    <source>
        <dbReference type="Proteomes" id="UP000593567"/>
    </source>
</evidence>
<dbReference type="SUPFAM" id="SSF54373">
    <property type="entry name" value="FAD-linked reductases, C-terminal domain"/>
    <property type="match status" value="1"/>
</dbReference>
<dbReference type="Pfam" id="PF01593">
    <property type="entry name" value="Amino_oxidase"/>
    <property type="match status" value="1"/>
</dbReference>
<dbReference type="Gene3D" id="3.50.50.60">
    <property type="entry name" value="FAD/NAD(P)-binding domain"/>
    <property type="match status" value="1"/>
</dbReference>
<dbReference type="PANTHER" id="PTHR43563:SF1">
    <property type="entry name" value="AMINE OXIDASE [FLAVIN-CONTAINING] B"/>
    <property type="match status" value="1"/>
</dbReference>
<evidence type="ECO:0000256" key="3">
    <source>
        <dbReference type="ARBA" id="ARBA00012804"/>
    </source>
</evidence>
<name>A0A7J7KTI8_BUGNE</name>
<evidence type="ECO:0000259" key="5">
    <source>
        <dbReference type="Pfam" id="PF01593"/>
    </source>
</evidence>
<dbReference type="SUPFAM" id="SSF51905">
    <property type="entry name" value="FAD/NAD(P)-binding domain"/>
    <property type="match status" value="1"/>
</dbReference>
<dbReference type="GO" id="GO:0005741">
    <property type="term" value="C:mitochondrial outer membrane"/>
    <property type="evidence" value="ECO:0007669"/>
    <property type="project" value="UniProtKB-SubCell"/>
</dbReference>
<comment type="subcellular location">
    <subcellularLocation>
        <location evidence="1">Mitochondrion outer membrane</location>
        <topology evidence="1">Single-pass type IV membrane protein</topology>
        <orientation evidence="1">Cytoplasmic side</orientation>
    </subcellularLocation>
</comment>
<dbReference type="InterPro" id="IPR002937">
    <property type="entry name" value="Amino_oxidase"/>
</dbReference>
<feature type="domain" description="Amine oxidase" evidence="5">
    <location>
        <begin position="5"/>
        <end position="431"/>
    </location>
</feature>
<organism evidence="6 7">
    <name type="scientific">Bugula neritina</name>
    <name type="common">Brown bryozoan</name>
    <name type="synonym">Sertularia neritina</name>
    <dbReference type="NCBI Taxonomy" id="10212"/>
    <lineage>
        <taxon>Eukaryota</taxon>
        <taxon>Metazoa</taxon>
        <taxon>Spiralia</taxon>
        <taxon>Lophotrochozoa</taxon>
        <taxon>Bryozoa</taxon>
        <taxon>Gymnolaemata</taxon>
        <taxon>Cheilostomatida</taxon>
        <taxon>Flustrina</taxon>
        <taxon>Buguloidea</taxon>
        <taxon>Bugulidae</taxon>
        <taxon>Bugula</taxon>
    </lineage>
</organism>
<reference evidence="6" key="1">
    <citation type="submission" date="2020-06" db="EMBL/GenBank/DDBJ databases">
        <title>Draft genome of Bugula neritina, a colonial animal packing powerful symbionts and potential medicines.</title>
        <authorList>
            <person name="Rayko M."/>
        </authorList>
    </citation>
    <scope>NUCLEOTIDE SEQUENCE [LARGE SCALE GENOMIC DNA]</scope>
    <source>
        <strain evidence="6">Kwan_BN1</strain>
    </source>
</reference>
<dbReference type="OrthoDB" id="5977782at2759"/>
<sequence>MNTSLKVVVLEAGDRFGGRFLTCMMPGGFAADLGAMRILPLSHKLLSQLINEMNLGIEKFYKAEDSAKNTFTGYFRNHKVKDLNDLKRIYDVHEQDMPYFVPANSGIDIKVPENGNVFEGTIGNTELLAKDVSQACYLSLSNNAEVLSKGDCHYSLSITMADLASFLQQYEHADKTHPLVGYHCIKGGFESLIARLLAKLNQMPQVTLLKNSMVVGVDEDKIGFYLSTEHGKPRSIIGKSMVLACNARGIELISWNGPHFRNTQFQRLFSNLEKVIAVKVYLTYQTAWWEDYGLFSGSIETDLPIKEITAFGQRGKSNEFATLLAAFTYLDVGIFEGLNQASYPRFKPVVGDVPQELLPSQVLVDYVQRQLQAVFGVKEMMNPVCAITKIWMSDPIAAANYNSRVGVNTYELQWKALKPFPDAPIYIAGDSFVPSIKSVGAFIGWSEGSLLNSERILVNHFGLKPYATGIPMANEFLTTAKL</sequence>
<evidence type="ECO:0000256" key="1">
    <source>
        <dbReference type="ARBA" id="ARBA00004362"/>
    </source>
</evidence>